<dbReference type="EMBL" id="POUD01000110">
    <property type="protein sequence ID" value="PZG15211.1"/>
    <property type="molecule type" value="Genomic_DNA"/>
</dbReference>
<dbReference type="GO" id="GO:0016747">
    <property type="term" value="F:acyltransferase activity, transferring groups other than amino-acyl groups"/>
    <property type="evidence" value="ECO:0007669"/>
    <property type="project" value="InterPro"/>
</dbReference>
<dbReference type="CDD" id="cd04301">
    <property type="entry name" value="NAT_SF"/>
    <property type="match status" value="1"/>
</dbReference>
<gene>
    <name evidence="4" type="ORF">C1J01_24635</name>
</gene>
<keyword evidence="5" id="KW-1185">Reference proteome</keyword>
<dbReference type="AlphaFoldDB" id="A0A2W2DYU7"/>
<dbReference type="PANTHER" id="PTHR43877">
    <property type="entry name" value="AMINOALKYLPHOSPHONATE N-ACETYLTRANSFERASE-RELATED-RELATED"/>
    <property type="match status" value="1"/>
</dbReference>
<name>A0A2W2DYU7_9ACTN</name>
<accession>A0A2W2DYU7</accession>
<dbReference type="Pfam" id="PF00583">
    <property type="entry name" value="Acetyltransf_1"/>
    <property type="match status" value="1"/>
</dbReference>
<protein>
    <recommendedName>
        <fullName evidence="3">N-acetyltransferase domain-containing protein</fullName>
    </recommendedName>
</protein>
<evidence type="ECO:0000313" key="4">
    <source>
        <dbReference type="EMBL" id="PZG15211.1"/>
    </source>
</evidence>
<reference evidence="4 5" key="1">
    <citation type="submission" date="2018-01" db="EMBL/GenBank/DDBJ databases">
        <title>Draft genome sequence of Nonomuraea sp. KC333.</title>
        <authorList>
            <person name="Sahin N."/>
            <person name="Saygin H."/>
            <person name="Ay H."/>
        </authorList>
    </citation>
    <scope>NUCLEOTIDE SEQUENCE [LARGE SCALE GENOMIC DNA]</scope>
    <source>
        <strain evidence="4 5">KC333</strain>
    </source>
</reference>
<keyword evidence="2" id="KW-0012">Acyltransferase</keyword>
<keyword evidence="1" id="KW-0808">Transferase</keyword>
<sequence>MCAWLDGMRIERIAAGGGDDLAAGLHAAYSEGSDDPGPPISRARFVLDVCADRPSDRVEAWAAVEDGEVAGGYGLSFPLLDNRHMAWLFPLVVRPARRGRGLGTALFEHALGRLRADDRRLLLTETPAAGAGAAFARARGMTVALTEARRTLDLRRCDWAKLGRMVPQAPGYTLERWIGPAAPELMPDVAALMNGMNDAPRDSGVDDFHFTADQIRARDERMVAAGQTAYTVIARRDADGAPAGYTRILLDTDHSHGWAVQTDTTVLAAHRGHRLGLLLKLTNLFWLREREPGVERIITWNATSNAHMLAINEAMGFELFDEWYEWRLTP</sequence>
<evidence type="ECO:0000256" key="2">
    <source>
        <dbReference type="ARBA" id="ARBA00023315"/>
    </source>
</evidence>
<dbReference type="PROSITE" id="PS51186">
    <property type="entry name" value="GNAT"/>
    <property type="match status" value="1"/>
</dbReference>
<dbReference type="SUPFAM" id="SSF55729">
    <property type="entry name" value="Acyl-CoA N-acyltransferases (Nat)"/>
    <property type="match status" value="2"/>
</dbReference>
<dbReference type="InterPro" id="IPR050832">
    <property type="entry name" value="Bact_Acetyltransf"/>
</dbReference>
<evidence type="ECO:0000256" key="1">
    <source>
        <dbReference type="ARBA" id="ARBA00022679"/>
    </source>
</evidence>
<evidence type="ECO:0000259" key="3">
    <source>
        <dbReference type="PROSITE" id="PS51186"/>
    </source>
</evidence>
<dbReference type="InterPro" id="IPR000182">
    <property type="entry name" value="GNAT_dom"/>
</dbReference>
<proteinExistence type="predicted"/>
<dbReference type="InterPro" id="IPR016181">
    <property type="entry name" value="Acyl_CoA_acyltransferase"/>
</dbReference>
<organism evidence="4 5">
    <name type="scientific">Nonomuraea aridisoli</name>
    <dbReference type="NCBI Taxonomy" id="2070368"/>
    <lineage>
        <taxon>Bacteria</taxon>
        <taxon>Bacillati</taxon>
        <taxon>Actinomycetota</taxon>
        <taxon>Actinomycetes</taxon>
        <taxon>Streptosporangiales</taxon>
        <taxon>Streptosporangiaceae</taxon>
        <taxon>Nonomuraea</taxon>
    </lineage>
</organism>
<dbReference type="Proteomes" id="UP000249304">
    <property type="component" value="Unassembled WGS sequence"/>
</dbReference>
<comment type="caution">
    <text evidence="4">The sequence shown here is derived from an EMBL/GenBank/DDBJ whole genome shotgun (WGS) entry which is preliminary data.</text>
</comment>
<feature type="domain" description="N-acetyltransferase" evidence="3">
    <location>
        <begin position="8"/>
        <end position="164"/>
    </location>
</feature>
<evidence type="ECO:0000313" key="5">
    <source>
        <dbReference type="Proteomes" id="UP000249304"/>
    </source>
</evidence>
<dbReference type="Gene3D" id="3.40.630.30">
    <property type="match status" value="1"/>
</dbReference>